<reference evidence="3 4" key="1">
    <citation type="submission" date="2019-01" db="EMBL/GenBank/DDBJ databases">
        <title>Draft genome sequences of three monokaryotic isolates of the white-rot basidiomycete fungus Dichomitus squalens.</title>
        <authorList>
            <consortium name="DOE Joint Genome Institute"/>
            <person name="Lopez S.C."/>
            <person name="Andreopoulos B."/>
            <person name="Pangilinan J."/>
            <person name="Lipzen A."/>
            <person name="Riley R."/>
            <person name="Ahrendt S."/>
            <person name="Ng V."/>
            <person name="Barry K."/>
            <person name="Daum C."/>
            <person name="Grigoriev I.V."/>
            <person name="Hilden K.S."/>
            <person name="Makela M.R."/>
            <person name="de Vries R.P."/>
        </authorList>
    </citation>
    <scope>NUCLEOTIDE SEQUENCE [LARGE SCALE GENOMIC DNA]</scope>
    <source>
        <strain evidence="3 4">CBS 464.89</strain>
    </source>
</reference>
<evidence type="ECO:0000313" key="3">
    <source>
        <dbReference type="EMBL" id="TBU51325.1"/>
    </source>
</evidence>
<dbReference type="STRING" id="114155.A0A4Q9PBH1"/>
<evidence type="ECO:0000256" key="1">
    <source>
        <dbReference type="SAM" id="MobiDB-lite"/>
    </source>
</evidence>
<dbReference type="InterPro" id="IPR052763">
    <property type="entry name" value="DnaJ_C4"/>
</dbReference>
<dbReference type="Gene3D" id="1.10.287.110">
    <property type="entry name" value="DnaJ domain"/>
    <property type="match status" value="1"/>
</dbReference>
<dbReference type="PANTHER" id="PTHR44825">
    <property type="match status" value="1"/>
</dbReference>
<dbReference type="InterPro" id="IPR036869">
    <property type="entry name" value="J_dom_sf"/>
</dbReference>
<organism evidence="3 4">
    <name type="scientific">Dichomitus squalens</name>
    <dbReference type="NCBI Taxonomy" id="114155"/>
    <lineage>
        <taxon>Eukaryota</taxon>
        <taxon>Fungi</taxon>
        <taxon>Dikarya</taxon>
        <taxon>Basidiomycota</taxon>
        <taxon>Agaricomycotina</taxon>
        <taxon>Agaricomycetes</taxon>
        <taxon>Polyporales</taxon>
        <taxon>Polyporaceae</taxon>
        <taxon>Dichomitus</taxon>
    </lineage>
</organism>
<dbReference type="SUPFAM" id="SSF46565">
    <property type="entry name" value="Chaperone J-domain"/>
    <property type="match status" value="1"/>
</dbReference>
<feature type="domain" description="J" evidence="2">
    <location>
        <begin position="92"/>
        <end position="159"/>
    </location>
</feature>
<dbReference type="PRINTS" id="PR00625">
    <property type="entry name" value="JDOMAIN"/>
</dbReference>
<dbReference type="Proteomes" id="UP000292082">
    <property type="component" value="Unassembled WGS sequence"/>
</dbReference>
<gene>
    <name evidence="3" type="ORF">BD310DRAFT_942366</name>
</gene>
<feature type="compositionally biased region" description="Low complexity" evidence="1">
    <location>
        <begin position="48"/>
        <end position="66"/>
    </location>
</feature>
<name>A0A4Q9PBH1_9APHY</name>
<accession>A0A4Q9PBH1</accession>
<feature type="region of interest" description="Disordered" evidence="1">
    <location>
        <begin position="47"/>
        <end position="78"/>
    </location>
</feature>
<sequence>MFSYVFGSASTYFHLPIEEDEDEDDFIPSSTRHISWASPDTTLVDCDTIPSSIPSSTSSQSQPGSSKPRELHSQGPSAKNKAVINEILAQDDCYAVLGISRSTRIDKLTLRRAYLARSKSCHPDKFPDNPEATRAFQKVSVAYDILSKPSSKRMYDSRPTQAPFDFFASRTFQAEETFRGVVIGVINDMLDGDLEMIRTLLFAVNNMNPSLQLGEEGINSVLMTLQAIRTRALTCRTCIHALHNEVSRLLEAQRAFRQLSYFDLRRRSHLMIHIARLTISMPIALEEALRQQKQEDYGKDALRDNQTALLNRRIYALLRGVVSVLERMEGLVKK</sequence>
<dbReference type="EMBL" id="ML145339">
    <property type="protein sequence ID" value="TBU51325.1"/>
    <property type="molecule type" value="Genomic_DNA"/>
</dbReference>
<keyword evidence="4" id="KW-1185">Reference proteome</keyword>
<evidence type="ECO:0000313" key="4">
    <source>
        <dbReference type="Proteomes" id="UP000292082"/>
    </source>
</evidence>
<dbReference type="InterPro" id="IPR001623">
    <property type="entry name" value="DnaJ_domain"/>
</dbReference>
<dbReference type="CDD" id="cd06257">
    <property type="entry name" value="DnaJ"/>
    <property type="match status" value="1"/>
</dbReference>
<dbReference type="Pfam" id="PF00226">
    <property type="entry name" value="DnaJ"/>
    <property type="match status" value="1"/>
</dbReference>
<dbReference type="AlphaFoldDB" id="A0A4Q9PBH1"/>
<dbReference type="PANTHER" id="PTHR44825:SF1">
    <property type="entry name" value="DNAJ HOMOLOG SUBFAMILY C MEMBER 4"/>
    <property type="match status" value="1"/>
</dbReference>
<dbReference type="PROSITE" id="PS50076">
    <property type="entry name" value="DNAJ_2"/>
    <property type="match status" value="1"/>
</dbReference>
<protein>
    <submittedName>
        <fullName evidence="3">DnaJ-domain-containing protein</fullName>
    </submittedName>
</protein>
<proteinExistence type="predicted"/>
<evidence type="ECO:0000259" key="2">
    <source>
        <dbReference type="PROSITE" id="PS50076"/>
    </source>
</evidence>
<dbReference type="SMART" id="SM00271">
    <property type="entry name" value="DnaJ"/>
    <property type="match status" value="1"/>
</dbReference>